<evidence type="ECO:0000313" key="4">
    <source>
        <dbReference type="EMBL" id="TNJ65650.1"/>
    </source>
</evidence>
<protein>
    <recommendedName>
        <fullName evidence="1 2">Futalosine hydrolase</fullName>
        <shortName evidence="1">FL hydrolase</shortName>
        <ecNumber evidence="1 2">3.2.2.26</ecNumber>
    </recommendedName>
    <alternativeName>
        <fullName evidence="1">Futalosine nucleosidase</fullName>
    </alternativeName>
    <alternativeName>
        <fullName evidence="1">Menaquinone biosynthetic enzyme MqnB</fullName>
    </alternativeName>
</protein>
<comment type="similarity">
    <text evidence="1">Belongs to the PNP/UDP phosphorylase family. Futalosine hydrolase subfamily.</text>
</comment>
<dbReference type="AlphaFoldDB" id="A0A5C4TAL9"/>
<feature type="domain" description="Nucleoside phosphorylase" evidence="3">
    <location>
        <begin position="35"/>
        <end position="203"/>
    </location>
</feature>
<dbReference type="EMBL" id="VDCQ01000017">
    <property type="protein sequence ID" value="TNJ65650.1"/>
    <property type="molecule type" value="Genomic_DNA"/>
</dbReference>
<comment type="function">
    <text evidence="1">Catalyzes the hydrolysis of futalosine (FL) to dehypoxanthine futalosine (DHFL) and hypoxanthine, a step in the biosynthesis of menaquinone (MK, vitamin K2).</text>
</comment>
<dbReference type="PANTHER" id="PTHR46832:SF2">
    <property type="entry name" value="FUTALOSINE HYDROLASE"/>
    <property type="match status" value="1"/>
</dbReference>
<dbReference type="InterPro" id="IPR019963">
    <property type="entry name" value="FL_hydrolase_MqnB"/>
</dbReference>
<dbReference type="Proteomes" id="UP000307943">
    <property type="component" value="Unassembled WGS sequence"/>
</dbReference>
<dbReference type="GO" id="GO:0005829">
    <property type="term" value="C:cytosol"/>
    <property type="evidence" value="ECO:0007669"/>
    <property type="project" value="TreeGrafter"/>
</dbReference>
<evidence type="ECO:0000256" key="2">
    <source>
        <dbReference type="NCBIfam" id="TIGR03664"/>
    </source>
</evidence>
<dbReference type="Pfam" id="PF01048">
    <property type="entry name" value="PNP_UDP_1"/>
    <property type="match status" value="1"/>
</dbReference>
<evidence type="ECO:0000259" key="3">
    <source>
        <dbReference type="Pfam" id="PF01048"/>
    </source>
</evidence>
<evidence type="ECO:0000256" key="1">
    <source>
        <dbReference type="HAMAP-Rule" id="MF_00991"/>
    </source>
</evidence>
<dbReference type="GO" id="GO:0009116">
    <property type="term" value="P:nucleoside metabolic process"/>
    <property type="evidence" value="ECO:0007669"/>
    <property type="project" value="InterPro"/>
</dbReference>
<dbReference type="SUPFAM" id="SSF53167">
    <property type="entry name" value="Purine and uridine phosphorylases"/>
    <property type="match status" value="1"/>
</dbReference>
<dbReference type="HAMAP" id="MF_00991">
    <property type="entry name" value="MqnB"/>
    <property type="match status" value="1"/>
</dbReference>
<dbReference type="CDD" id="cd17766">
    <property type="entry name" value="futalosine_nucleosidase_MqnB"/>
    <property type="match status" value="1"/>
</dbReference>
<keyword evidence="5" id="KW-1185">Reference proteome</keyword>
<dbReference type="GO" id="GO:0019284">
    <property type="term" value="P:L-methionine salvage from S-adenosylmethionine"/>
    <property type="evidence" value="ECO:0007669"/>
    <property type="project" value="TreeGrafter"/>
</dbReference>
<gene>
    <name evidence="1" type="primary">mqnB</name>
    <name evidence="4" type="ORF">FE784_14610</name>
</gene>
<accession>A0A5C4TAL9</accession>
<organism evidence="4 5">
    <name type="scientific">Paenibacillus hemerocallicola</name>
    <dbReference type="NCBI Taxonomy" id="1172614"/>
    <lineage>
        <taxon>Bacteria</taxon>
        <taxon>Bacillati</taxon>
        <taxon>Bacillota</taxon>
        <taxon>Bacilli</taxon>
        <taxon>Bacillales</taxon>
        <taxon>Paenibacillaceae</taxon>
        <taxon>Paenibacillus</taxon>
    </lineage>
</organism>
<dbReference type="NCBIfam" id="TIGR03664">
    <property type="entry name" value="fut_nucase"/>
    <property type="match status" value="1"/>
</dbReference>
<dbReference type="GO" id="GO:0009234">
    <property type="term" value="P:menaquinone biosynthetic process"/>
    <property type="evidence" value="ECO:0007669"/>
    <property type="project" value="UniProtKB-UniRule"/>
</dbReference>
<dbReference type="PANTHER" id="PTHR46832">
    <property type="entry name" value="5'-METHYLTHIOADENOSINE/S-ADENOSYLHOMOCYSTEINE NUCLEOSIDASE"/>
    <property type="match status" value="1"/>
</dbReference>
<name>A0A5C4TAL9_9BACL</name>
<comment type="pathway">
    <text evidence="1">Quinol/quinone metabolism; menaquinone biosynthesis.</text>
</comment>
<proteinExistence type="inferred from homology"/>
<dbReference type="GO" id="GO:0008930">
    <property type="term" value="F:methylthioadenosine nucleosidase activity"/>
    <property type="evidence" value="ECO:0007669"/>
    <property type="project" value="TreeGrafter"/>
</dbReference>
<dbReference type="RefSeq" id="WP_139602943.1">
    <property type="nucleotide sequence ID" value="NZ_VDCQ01000017.1"/>
</dbReference>
<dbReference type="Gene3D" id="3.40.50.1580">
    <property type="entry name" value="Nucleoside phosphorylase domain"/>
    <property type="match status" value="1"/>
</dbReference>
<dbReference type="UniPathway" id="UPA00079"/>
<dbReference type="InterPro" id="IPR000845">
    <property type="entry name" value="Nucleoside_phosphorylase_d"/>
</dbReference>
<keyword evidence="1 4" id="KW-0378">Hydrolase</keyword>
<comment type="caution">
    <text evidence="4">The sequence shown here is derived from an EMBL/GenBank/DDBJ whole genome shotgun (WGS) entry which is preliminary data.</text>
</comment>
<evidence type="ECO:0000313" key="5">
    <source>
        <dbReference type="Proteomes" id="UP000307943"/>
    </source>
</evidence>
<dbReference type="NCBIfam" id="NF006087">
    <property type="entry name" value="PRK08236.1"/>
    <property type="match status" value="1"/>
</dbReference>
<dbReference type="EC" id="3.2.2.26" evidence="1 2"/>
<keyword evidence="4" id="KW-0326">Glycosidase</keyword>
<dbReference type="GO" id="GO:0008782">
    <property type="term" value="F:adenosylhomocysteine nucleosidase activity"/>
    <property type="evidence" value="ECO:0007669"/>
    <property type="project" value="TreeGrafter"/>
</dbReference>
<dbReference type="OrthoDB" id="9788270at2"/>
<dbReference type="InterPro" id="IPR035994">
    <property type="entry name" value="Nucleoside_phosphorylase_sf"/>
</dbReference>
<sequence>MLKRNRVLVMTAVAAERDAVLRGLGGDARFDVRLAGVGPAAAAANTAAALAGGEYGLVVSAGIAGGFGGRADVGTLVVSSEIVAADLGVETPEGFTSVDELGFGSARVAVDAALAEKVTAALREAGLPVSCGPVLTVSTATGSAATAAALAGRVEGAAAEGMEGFGVATAARLGSVPVIEIRAVSNPVGPRDRAAWKIREALELLEAAGPIFVEVLE</sequence>
<comment type="catalytic activity">
    <reaction evidence="1">
        <text>futalosine + H2O = dehypoxanthine futalosine + hypoxanthine</text>
        <dbReference type="Rhea" id="RHEA:25904"/>
        <dbReference type="ChEBI" id="CHEBI:15377"/>
        <dbReference type="ChEBI" id="CHEBI:17368"/>
        <dbReference type="ChEBI" id="CHEBI:58863"/>
        <dbReference type="ChEBI" id="CHEBI:58864"/>
        <dbReference type="EC" id="3.2.2.26"/>
    </reaction>
</comment>
<reference evidence="4 5" key="1">
    <citation type="submission" date="2019-05" db="EMBL/GenBank/DDBJ databases">
        <title>We sequenced the genome of Paenibacillus hemerocallicola KCTC 33185 for further insight into its adaptation and study the phylogeny of Paenibacillus.</title>
        <authorList>
            <person name="Narsing Rao M.P."/>
        </authorList>
    </citation>
    <scope>NUCLEOTIDE SEQUENCE [LARGE SCALE GENOMIC DNA]</scope>
    <source>
        <strain evidence="4 5">KCTC 33185</strain>
    </source>
</reference>
<keyword evidence="1" id="KW-0474">Menaquinone biosynthesis</keyword>